<keyword evidence="3" id="KW-1185">Reference proteome</keyword>
<sequence length="35" mass="3592">MSRGCAAPPNVASGPSTLALHGSTSTPFYLRARCN</sequence>
<protein>
    <submittedName>
        <fullName evidence="2">Uncharacterized protein</fullName>
    </submittedName>
</protein>
<accession>A0A232ERG9</accession>
<gene>
    <name evidence="2" type="ORF">TSAR_008855</name>
</gene>
<evidence type="ECO:0000313" key="2">
    <source>
        <dbReference type="EMBL" id="OXU20964.1"/>
    </source>
</evidence>
<dbReference type="EMBL" id="NNAY01002599">
    <property type="protein sequence ID" value="OXU20964.1"/>
    <property type="molecule type" value="Genomic_DNA"/>
</dbReference>
<name>A0A232ERG9_9HYME</name>
<dbReference type="Proteomes" id="UP000215335">
    <property type="component" value="Unassembled WGS sequence"/>
</dbReference>
<comment type="caution">
    <text evidence="2">The sequence shown here is derived from an EMBL/GenBank/DDBJ whole genome shotgun (WGS) entry which is preliminary data.</text>
</comment>
<organism evidence="2 3">
    <name type="scientific">Trichomalopsis sarcophagae</name>
    <dbReference type="NCBI Taxonomy" id="543379"/>
    <lineage>
        <taxon>Eukaryota</taxon>
        <taxon>Metazoa</taxon>
        <taxon>Ecdysozoa</taxon>
        <taxon>Arthropoda</taxon>
        <taxon>Hexapoda</taxon>
        <taxon>Insecta</taxon>
        <taxon>Pterygota</taxon>
        <taxon>Neoptera</taxon>
        <taxon>Endopterygota</taxon>
        <taxon>Hymenoptera</taxon>
        <taxon>Apocrita</taxon>
        <taxon>Proctotrupomorpha</taxon>
        <taxon>Chalcidoidea</taxon>
        <taxon>Pteromalidae</taxon>
        <taxon>Pteromalinae</taxon>
        <taxon>Trichomalopsis</taxon>
    </lineage>
</organism>
<evidence type="ECO:0000313" key="3">
    <source>
        <dbReference type="Proteomes" id="UP000215335"/>
    </source>
</evidence>
<reference evidence="2 3" key="1">
    <citation type="journal article" date="2017" name="Curr. Biol.">
        <title>The Evolution of Venom by Co-option of Single-Copy Genes.</title>
        <authorList>
            <person name="Martinson E.O."/>
            <person name="Mrinalini"/>
            <person name="Kelkar Y.D."/>
            <person name="Chang C.H."/>
            <person name="Werren J.H."/>
        </authorList>
    </citation>
    <scope>NUCLEOTIDE SEQUENCE [LARGE SCALE GENOMIC DNA]</scope>
    <source>
        <strain evidence="2 3">Alberta</strain>
        <tissue evidence="2">Whole body</tissue>
    </source>
</reference>
<dbReference type="AlphaFoldDB" id="A0A232ERG9"/>
<proteinExistence type="predicted"/>
<feature type="region of interest" description="Disordered" evidence="1">
    <location>
        <begin position="1"/>
        <end position="23"/>
    </location>
</feature>
<evidence type="ECO:0000256" key="1">
    <source>
        <dbReference type="SAM" id="MobiDB-lite"/>
    </source>
</evidence>